<dbReference type="Proteomes" id="UP000663846">
    <property type="component" value="Unassembled WGS sequence"/>
</dbReference>
<evidence type="ECO:0000256" key="1">
    <source>
        <dbReference type="SAM" id="MobiDB-lite"/>
    </source>
</evidence>
<feature type="compositionally biased region" description="Polar residues" evidence="1">
    <location>
        <begin position="1"/>
        <end position="14"/>
    </location>
</feature>
<evidence type="ECO:0000313" key="2">
    <source>
        <dbReference type="EMBL" id="CAE6458300.1"/>
    </source>
</evidence>
<accession>A0A8H3BJB6</accession>
<dbReference type="AlphaFoldDB" id="A0A8H3BJB6"/>
<feature type="compositionally biased region" description="Basic and acidic residues" evidence="1">
    <location>
        <begin position="53"/>
        <end position="63"/>
    </location>
</feature>
<feature type="region of interest" description="Disordered" evidence="1">
    <location>
        <begin position="1"/>
        <end position="63"/>
    </location>
</feature>
<protein>
    <submittedName>
        <fullName evidence="2">Uncharacterized protein</fullName>
    </submittedName>
</protein>
<organism evidence="2 3">
    <name type="scientific">Rhizoctonia solani</name>
    <dbReference type="NCBI Taxonomy" id="456999"/>
    <lineage>
        <taxon>Eukaryota</taxon>
        <taxon>Fungi</taxon>
        <taxon>Dikarya</taxon>
        <taxon>Basidiomycota</taxon>
        <taxon>Agaricomycotina</taxon>
        <taxon>Agaricomycetes</taxon>
        <taxon>Cantharellales</taxon>
        <taxon>Ceratobasidiaceae</taxon>
        <taxon>Rhizoctonia</taxon>
    </lineage>
</organism>
<reference evidence="2" key="1">
    <citation type="submission" date="2021-01" db="EMBL/GenBank/DDBJ databases">
        <authorList>
            <person name="Kaushik A."/>
        </authorList>
    </citation>
    <scope>NUCLEOTIDE SEQUENCE</scope>
    <source>
        <strain evidence="2">AG1-1C</strain>
    </source>
</reference>
<name>A0A8H3BJB6_9AGAM</name>
<evidence type="ECO:0000313" key="3">
    <source>
        <dbReference type="Proteomes" id="UP000663846"/>
    </source>
</evidence>
<sequence>MTPKPNESLNSMRSKPQLEKLGGDTSKTKSNRGNERSTDQNAGPSLYAGKAAGQDKDASFTPILEREPFTLLWEIAKKGVERNAD</sequence>
<gene>
    <name evidence="2" type="ORF">RDB_LOCUS155599</name>
</gene>
<proteinExistence type="predicted"/>
<comment type="caution">
    <text evidence="2">The sequence shown here is derived from an EMBL/GenBank/DDBJ whole genome shotgun (WGS) entry which is preliminary data.</text>
</comment>
<dbReference type="EMBL" id="CAJMWS010000679">
    <property type="protein sequence ID" value="CAE6458300.1"/>
    <property type="molecule type" value="Genomic_DNA"/>
</dbReference>